<keyword evidence="12" id="KW-1185">Reference proteome</keyword>
<organism evidence="11 12">
    <name type="scientific">Gymnopilus dilepis</name>
    <dbReference type="NCBI Taxonomy" id="231916"/>
    <lineage>
        <taxon>Eukaryota</taxon>
        <taxon>Fungi</taxon>
        <taxon>Dikarya</taxon>
        <taxon>Basidiomycota</taxon>
        <taxon>Agaricomycotina</taxon>
        <taxon>Agaricomycetes</taxon>
        <taxon>Agaricomycetidae</taxon>
        <taxon>Agaricales</taxon>
        <taxon>Agaricineae</taxon>
        <taxon>Hymenogastraceae</taxon>
        <taxon>Gymnopilus</taxon>
    </lineage>
</organism>
<dbReference type="SMART" id="SM00518">
    <property type="entry name" value="AP2Ec"/>
    <property type="match status" value="1"/>
</dbReference>
<comment type="similarity">
    <text evidence="2">Belongs to the AP endonuclease 2 family.</text>
</comment>
<dbReference type="InParanoid" id="A0A409YM52"/>
<evidence type="ECO:0000256" key="3">
    <source>
        <dbReference type="ARBA" id="ARBA00021759"/>
    </source>
</evidence>
<keyword evidence="6" id="KW-0378">Hydrolase</keyword>
<dbReference type="GO" id="GO:0003906">
    <property type="term" value="F:DNA-(apurinic or apyrimidinic site) endonuclease activity"/>
    <property type="evidence" value="ECO:0007669"/>
    <property type="project" value="TreeGrafter"/>
</dbReference>
<protein>
    <recommendedName>
        <fullName evidence="3">Apurinic-apyrimidinic endonuclease 1</fullName>
    </recommendedName>
</protein>
<dbReference type="GO" id="GO:0005739">
    <property type="term" value="C:mitochondrion"/>
    <property type="evidence" value="ECO:0007669"/>
    <property type="project" value="TreeGrafter"/>
</dbReference>
<proteinExistence type="inferred from homology"/>
<dbReference type="PROSITE" id="PS51432">
    <property type="entry name" value="AP_NUCLEASE_F2_4"/>
    <property type="match status" value="1"/>
</dbReference>
<feature type="domain" description="Xylose isomerase-like TIM barrel" evidence="10">
    <location>
        <begin position="141"/>
        <end position="394"/>
    </location>
</feature>
<dbReference type="GO" id="GO:0008081">
    <property type="term" value="F:phosphoric diester hydrolase activity"/>
    <property type="evidence" value="ECO:0007669"/>
    <property type="project" value="TreeGrafter"/>
</dbReference>
<dbReference type="NCBIfam" id="TIGR00587">
    <property type="entry name" value="nfo"/>
    <property type="match status" value="1"/>
</dbReference>
<evidence type="ECO:0000313" key="11">
    <source>
        <dbReference type="EMBL" id="PPR04159.1"/>
    </source>
</evidence>
<dbReference type="GO" id="GO:0005634">
    <property type="term" value="C:nucleus"/>
    <property type="evidence" value="ECO:0007669"/>
    <property type="project" value="TreeGrafter"/>
</dbReference>
<evidence type="ECO:0000256" key="5">
    <source>
        <dbReference type="ARBA" id="ARBA00022763"/>
    </source>
</evidence>
<dbReference type="InterPro" id="IPR013022">
    <property type="entry name" value="Xyl_isomerase-like_TIM-brl"/>
</dbReference>
<evidence type="ECO:0000313" key="12">
    <source>
        <dbReference type="Proteomes" id="UP000284706"/>
    </source>
</evidence>
<dbReference type="Pfam" id="PF01261">
    <property type="entry name" value="AP_endonuc_2"/>
    <property type="match status" value="1"/>
</dbReference>
<keyword evidence="4" id="KW-0479">Metal-binding</keyword>
<dbReference type="Gene3D" id="3.20.20.150">
    <property type="entry name" value="Divalent-metal-dependent TIM barrel enzymes"/>
    <property type="match status" value="1"/>
</dbReference>
<feature type="region of interest" description="Disordered" evidence="9">
    <location>
        <begin position="426"/>
        <end position="474"/>
    </location>
</feature>
<keyword evidence="8" id="KW-0234">DNA repair</keyword>
<keyword evidence="7" id="KW-0862">Zinc</keyword>
<dbReference type="Proteomes" id="UP000284706">
    <property type="component" value="Unassembled WGS sequence"/>
</dbReference>
<dbReference type="EMBL" id="NHYE01000664">
    <property type="protein sequence ID" value="PPR04159.1"/>
    <property type="molecule type" value="Genomic_DNA"/>
</dbReference>
<dbReference type="InterPro" id="IPR036237">
    <property type="entry name" value="Xyl_isomerase-like_sf"/>
</dbReference>
<feature type="region of interest" description="Disordered" evidence="9">
    <location>
        <begin position="89"/>
        <end position="108"/>
    </location>
</feature>
<sequence length="474" mass="52078">MSAIGLSLTRLTNNPSFRIFIKQLPLSRVSMPETRQAKRRATTTATTSIEGTTGLDDRSKKRRKDAKSIETSTKVDASGSCLDALVETEPIKSRGDAPRKGKKKHVQEEIDTSDFIPRVDSAWAVGAHVSALGGIENTVVNAASIGANAFALFVKSQRKWTSPPLEAESVVEFKKRMKHFGYSSRMVLPHGSYLVNLANPDDQKREKAYQCFLDDLKRCEALGLELYNFHPGSTVGATTAENSLGHVADCINRAHNETNNIIIVIENMAGAGNIVGGPFIHLGGIIERVDDKTRVGVCLDTLQLVRLLSSLINHTFDQEVGLKYLRAMHLNDSKAEYNSKKDRHENIGLGHLGLQTFHHILTDPRTQDIPLILETPNFDNSRLIWGTEISVLNRLSASASNSDNTVDIDFDALTTELKSNVKIADSKKPAKAKVKRVARSATRGKKNDDSVLEPQGDEEDNQAMEVDGGERSQA</sequence>
<evidence type="ECO:0000256" key="6">
    <source>
        <dbReference type="ARBA" id="ARBA00022801"/>
    </source>
</evidence>
<evidence type="ECO:0000256" key="7">
    <source>
        <dbReference type="ARBA" id="ARBA00022833"/>
    </source>
</evidence>
<evidence type="ECO:0000256" key="9">
    <source>
        <dbReference type="SAM" id="MobiDB-lite"/>
    </source>
</evidence>
<feature type="compositionally biased region" description="Basic residues" evidence="9">
    <location>
        <begin position="429"/>
        <end position="444"/>
    </location>
</feature>
<dbReference type="CDD" id="cd00019">
    <property type="entry name" value="AP2Ec"/>
    <property type="match status" value="1"/>
</dbReference>
<dbReference type="InterPro" id="IPR001719">
    <property type="entry name" value="AP_endonuc_2"/>
</dbReference>
<feature type="compositionally biased region" description="Basic and acidic residues" evidence="9">
    <location>
        <begin position="89"/>
        <end position="99"/>
    </location>
</feature>
<dbReference type="PANTHER" id="PTHR21445:SF0">
    <property type="entry name" value="APURINIC-APYRIMIDINIC ENDONUCLEASE"/>
    <property type="match status" value="1"/>
</dbReference>
<evidence type="ECO:0000256" key="4">
    <source>
        <dbReference type="ARBA" id="ARBA00022723"/>
    </source>
</evidence>
<dbReference type="OrthoDB" id="7663182at2759"/>
<feature type="compositionally biased region" description="Low complexity" evidence="9">
    <location>
        <begin position="42"/>
        <end position="53"/>
    </location>
</feature>
<dbReference type="FunFam" id="3.20.20.150:FF:000001">
    <property type="entry name" value="Probable endonuclease 4"/>
    <property type="match status" value="1"/>
</dbReference>
<evidence type="ECO:0000259" key="10">
    <source>
        <dbReference type="Pfam" id="PF01261"/>
    </source>
</evidence>
<dbReference type="InterPro" id="IPR018246">
    <property type="entry name" value="AP_endonuc_F2_Zn_BS"/>
</dbReference>
<dbReference type="GO" id="GO:0006284">
    <property type="term" value="P:base-excision repair"/>
    <property type="evidence" value="ECO:0007669"/>
    <property type="project" value="TreeGrafter"/>
</dbReference>
<evidence type="ECO:0000256" key="2">
    <source>
        <dbReference type="ARBA" id="ARBA00005340"/>
    </source>
</evidence>
<accession>A0A409YM52</accession>
<evidence type="ECO:0000256" key="8">
    <source>
        <dbReference type="ARBA" id="ARBA00023204"/>
    </source>
</evidence>
<dbReference type="FunCoup" id="A0A409YM52">
    <property type="interactions" value="347"/>
</dbReference>
<dbReference type="GO" id="GO:0008270">
    <property type="term" value="F:zinc ion binding"/>
    <property type="evidence" value="ECO:0007669"/>
    <property type="project" value="InterPro"/>
</dbReference>
<feature type="region of interest" description="Disordered" evidence="9">
    <location>
        <begin position="31"/>
        <end position="72"/>
    </location>
</feature>
<reference evidence="11 12" key="1">
    <citation type="journal article" date="2018" name="Evol. Lett.">
        <title>Horizontal gene cluster transfer increased hallucinogenic mushroom diversity.</title>
        <authorList>
            <person name="Reynolds H.T."/>
            <person name="Vijayakumar V."/>
            <person name="Gluck-Thaler E."/>
            <person name="Korotkin H.B."/>
            <person name="Matheny P.B."/>
            <person name="Slot J.C."/>
        </authorList>
    </citation>
    <scope>NUCLEOTIDE SEQUENCE [LARGE SCALE GENOMIC DNA]</scope>
    <source>
        <strain evidence="11 12">SRW20</strain>
    </source>
</reference>
<dbReference type="PANTHER" id="PTHR21445">
    <property type="entry name" value="ENDONUCLEASE IV ENDODEOXYRIBONUCLEASE IV"/>
    <property type="match status" value="1"/>
</dbReference>
<gene>
    <name evidence="11" type="ORF">CVT26_003805</name>
</gene>
<comment type="caution">
    <text evidence="11">The sequence shown here is derived from an EMBL/GenBank/DDBJ whole genome shotgun (WGS) entry which is preliminary data.</text>
</comment>
<dbReference type="HAMAP" id="MF_00152">
    <property type="entry name" value="Nfo"/>
    <property type="match status" value="1"/>
</dbReference>
<name>A0A409YM52_9AGAR</name>
<dbReference type="STRING" id="231916.A0A409YM52"/>
<dbReference type="PROSITE" id="PS00731">
    <property type="entry name" value="AP_NUCLEASE_F2_3"/>
    <property type="match status" value="1"/>
</dbReference>
<dbReference type="GO" id="GO:0003677">
    <property type="term" value="F:DNA binding"/>
    <property type="evidence" value="ECO:0007669"/>
    <property type="project" value="InterPro"/>
</dbReference>
<comment type="cofactor">
    <cofactor evidence="1">
        <name>Zn(2+)</name>
        <dbReference type="ChEBI" id="CHEBI:29105"/>
    </cofactor>
</comment>
<keyword evidence="5" id="KW-0227">DNA damage</keyword>
<evidence type="ECO:0000256" key="1">
    <source>
        <dbReference type="ARBA" id="ARBA00001947"/>
    </source>
</evidence>
<dbReference type="AlphaFoldDB" id="A0A409YM52"/>
<dbReference type="SUPFAM" id="SSF51658">
    <property type="entry name" value="Xylose isomerase-like"/>
    <property type="match status" value="1"/>
</dbReference>